<evidence type="ECO:0000256" key="2">
    <source>
        <dbReference type="ARBA" id="ARBA00009347"/>
    </source>
</evidence>
<dbReference type="InterPro" id="IPR046373">
    <property type="entry name" value="Acyl-CoA_Oxase/DH_mid-dom_sf"/>
</dbReference>
<feature type="domain" description="Acyl-CoA dehydrogenase/oxidase N-terminal" evidence="9">
    <location>
        <begin position="7"/>
        <end position="123"/>
    </location>
</feature>
<evidence type="ECO:0000259" key="7">
    <source>
        <dbReference type="Pfam" id="PF00441"/>
    </source>
</evidence>
<feature type="domain" description="Acyl-CoA dehydrogenase/oxidase C-terminal" evidence="7">
    <location>
        <begin position="233"/>
        <end position="399"/>
    </location>
</feature>
<dbReference type="InterPro" id="IPR006091">
    <property type="entry name" value="Acyl-CoA_Oxase/DH_mid-dom"/>
</dbReference>
<keyword evidence="5 6" id="KW-0560">Oxidoreductase</keyword>
<evidence type="ECO:0000313" key="10">
    <source>
        <dbReference type="EMBL" id="MBF5052450.1"/>
    </source>
</evidence>
<dbReference type="Proteomes" id="UP000644441">
    <property type="component" value="Unassembled WGS sequence"/>
</dbReference>
<evidence type="ECO:0000256" key="6">
    <source>
        <dbReference type="RuleBase" id="RU362125"/>
    </source>
</evidence>
<keyword evidence="3 6" id="KW-0285">Flavoprotein</keyword>
<evidence type="ECO:0000259" key="9">
    <source>
        <dbReference type="Pfam" id="PF02771"/>
    </source>
</evidence>
<dbReference type="InterPro" id="IPR009100">
    <property type="entry name" value="AcylCoA_DH/oxidase_NM_dom_sf"/>
</dbReference>
<comment type="caution">
    <text evidence="10">The sequence shown here is derived from an EMBL/GenBank/DDBJ whole genome shotgun (WGS) entry which is preliminary data.</text>
</comment>
<dbReference type="RefSeq" id="WP_194855411.1">
    <property type="nucleotide sequence ID" value="NZ_ARXR01000006.1"/>
</dbReference>
<protein>
    <submittedName>
        <fullName evidence="10">Acyl-CoA dehydrogenase</fullName>
    </submittedName>
</protein>
<evidence type="ECO:0000256" key="3">
    <source>
        <dbReference type="ARBA" id="ARBA00022630"/>
    </source>
</evidence>
<feature type="domain" description="Acyl-CoA oxidase/dehydrogenase middle" evidence="8">
    <location>
        <begin position="127"/>
        <end position="221"/>
    </location>
</feature>
<keyword evidence="11" id="KW-1185">Reference proteome</keyword>
<dbReference type="SUPFAM" id="SSF47203">
    <property type="entry name" value="Acyl-CoA dehydrogenase C-terminal domain-like"/>
    <property type="match status" value="1"/>
</dbReference>
<dbReference type="PANTHER" id="PTHR43292">
    <property type="entry name" value="ACYL-COA DEHYDROGENASE"/>
    <property type="match status" value="1"/>
</dbReference>
<dbReference type="InterPro" id="IPR009075">
    <property type="entry name" value="AcylCo_DH/oxidase_C"/>
</dbReference>
<dbReference type="InterPro" id="IPR052161">
    <property type="entry name" value="Mycobact_Acyl-CoA_DH"/>
</dbReference>
<dbReference type="InterPro" id="IPR037069">
    <property type="entry name" value="AcylCoA_DH/ox_N_sf"/>
</dbReference>
<dbReference type="Gene3D" id="1.20.140.10">
    <property type="entry name" value="Butyryl-CoA Dehydrogenase, subunit A, domain 3"/>
    <property type="match status" value="1"/>
</dbReference>
<evidence type="ECO:0000256" key="1">
    <source>
        <dbReference type="ARBA" id="ARBA00001974"/>
    </source>
</evidence>
<evidence type="ECO:0000256" key="5">
    <source>
        <dbReference type="ARBA" id="ARBA00023002"/>
    </source>
</evidence>
<dbReference type="Pfam" id="PF00441">
    <property type="entry name" value="Acyl-CoA_dh_1"/>
    <property type="match status" value="1"/>
</dbReference>
<reference evidence="10 11" key="1">
    <citation type="submission" date="2012-09" db="EMBL/GenBank/DDBJ databases">
        <title>Genome Sequence of alkane-degrading Bacterium Alcanivorax venustensis ISO4.</title>
        <authorList>
            <person name="Lai Q."/>
            <person name="Shao Z."/>
        </authorList>
    </citation>
    <scope>NUCLEOTIDE SEQUENCE [LARGE SCALE GENOMIC DNA]</scope>
    <source>
        <strain evidence="10 11">ISO4</strain>
    </source>
</reference>
<dbReference type="Pfam" id="PF02771">
    <property type="entry name" value="Acyl-CoA_dh_N"/>
    <property type="match status" value="1"/>
</dbReference>
<proteinExistence type="inferred from homology"/>
<accession>A0ABS0AGP7</accession>
<sequence length="401" mass="43832">MDLKVPEQERHFREEVRAFLNESLTPEILEAGRKTTSVFAPVKEVMAWQRLLHAKGWAAPHWPKEYGGTGWSVGQRAVFAEELVRAEAPPLIPMGLQMCGPCLIGFGTEEQKAHYLPRILSGEDIWCQGYSEPGAGSDLASLKTFAESDGDDYVINGTKIWTTYAHHANRMFLLVRTRRDGKPQAGITFLLLDMNTPGITVDPIVGLDEVPEQCQVFFDNVRVPKRNRVGEENDGWTVAKYLLTFERGGQDYAPALGVQLQRLKQIAARQTTAGGGSLREDPVWAHKVAACESEVLALSFTEKRIKSALSAGKDPGALSSMTKILGTELQQRVTELGIETLGSQALVWQPQALVPGGDEAPLGPEYALTAMASYLNARACSIYGGSNEVQRGIIAKAVLGL</sequence>
<organism evidence="10 11">
    <name type="scientific">Alloalcanivorax venustensis ISO4</name>
    <dbReference type="NCBI Taxonomy" id="1177184"/>
    <lineage>
        <taxon>Bacteria</taxon>
        <taxon>Pseudomonadati</taxon>
        <taxon>Pseudomonadota</taxon>
        <taxon>Gammaproteobacteria</taxon>
        <taxon>Oceanospirillales</taxon>
        <taxon>Alcanivoracaceae</taxon>
        <taxon>Alloalcanivorax</taxon>
    </lineage>
</organism>
<dbReference type="Pfam" id="PF02770">
    <property type="entry name" value="Acyl-CoA_dh_M"/>
    <property type="match status" value="1"/>
</dbReference>
<evidence type="ECO:0000259" key="8">
    <source>
        <dbReference type="Pfam" id="PF02770"/>
    </source>
</evidence>
<gene>
    <name evidence="10" type="ORF">ISO4_01052</name>
</gene>
<dbReference type="PANTHER" id="PTHR43292:SF3">
    <property type="entry name" value="ACYL-COA DEHYDROGENASE FADE29"/>
    <property type="match status" value="1"/>
</dbReference>
<name>A0ABS0AGP7_9GAMM</name>
<dbReference type="InterPro" id="IPR013786">
    <property type="entry name" value="AcylCoA_DH/ox_N"/>
</dbReference>
<dbReference type="Gene3D" id="2.40.110.10">
    <property type="entry name" value="Butyryl-CoA Dehydrogenase, subunit A, domain 2"/>
    <property type="match status" value="1"/>
</dbReference>
<evidence type="ECO:0000313" key="11">
    <source>
        <dbReference type="Proteomes" id="UP000644441"/>
    </source>
</evidence>
<dbReference type="EMBL" id="ARXR01000006">
    <property type="protein sequence ID" value="MBF5052450.1"/>
    <property type="molecule type" value="Genomic_DNA"/>
</dbReference>
<dbReference type="SUPFAM" id="SSF56645">
    <property type="entry name" value="Acyl-CoA dehydrogenase NM domain-like"/>
    <property type="match status" value="1"/>
</dbReference>
<evidence type="ECO:0000256" key="4">
    <source>
        <dbReference type="ARBA" id="ARBA00022827"/>
    </source>
</evidence>
<dbReference type="InterPro" id="IPR036250">
    <property type="entry name" value="AcylCo_DH-like_C"/>
</dbReference>
<dbReference type="Gene3D" id="1.10.540.10">
    <property type="entry name" value="Acyl-CoA dehydrogenase/oxidase, N-terminal domain"/>
    <property type="match status" value="1"/>
</dbReference>
<comment type="cofactor">
    <cofactor evidence="1 6">
        <name>FAD</name>
        <dbReference type="ChEBI" id="CHEBI:57692"/>
    </cofactor>
</comment>
<comment type="similarity">
    <text evidence="2 6">Belongs to the acyl-CoA dehydrogenase family.</text>
</comment>
<keyword evidence="4 6" id="KW-0274">FAD</keyword>